<comment type="caution">
    <text evidence="2">The sequence shown here is derived from an EMBL/GenBank/DDBJ whole genome shotgun (WGS) entry which is preliminary data.</text>
</comment>
<dbReference type="EMBL" id="CAJVPS010040012">
    <property type="protein sequence ID" value="CAG8749823.1"/>
    <property type="molecule type" value="Genomic_DNA"/>
</dbReference>
<evidence type="ECO:0000259" key="1">
    <source>
        <dbReference type="Pfam" id="PF00078"/>
    </source>
</evidence>
<reference evidence="2" key="1">
    <citation type="submission" date="2021-06" db="EMBL/GenBank/DDBJ databases">
        <authorList>
            <person name="Kallberg Y."/>
            <person name="Tangrot J."/>
            <person name="Rosling A."/>
        </authorList>
    </citation>
    <scope>NUCLEOTIDE SEQUENCE</scope>
    <source>
        <strain evidence="2">FL130A</strain>
    </source>
</reference>
<dbReference type="PANTHER" id="PTHR33064">
    <property type="entry name" value="POL PROTEIN"/>
    <property type="match status" value="1"/>
</dbReference>
<dbReference type="Pfam" id="PF00078">
    <property type="entry name" value="RVT_1"/>
    <property type="match status" value="1"/>
</dbReference>
<feature type="non-terminal residue" evidence="2">
    <location>
        <position position="362"/>
    </location>
</feature>
<dbReference type="Gene3D" id="3.30.70.270">
    <property type="match status" value="2"/>
</dbReference>
<evidence type="ECO:0000313" key="2">
    <source>
        <dbReference type="EMBL" id="CAG8749823.1"/>
    </source>
</evidence>
<dbReference type="Gene3D" id="3.10.10.10">
    <property type="entry name" value="HIV Type 1 Reverse Transcriptase, subunit A, domain 1"/>
    <property type="match status" value="1"/>
</dbReference>
<proteinExistence type="predicted"/>
<keyword evidence="3" id="KW-1185">Reference proteome</keyword>
<dbReference type="CDD" id="cd01647">
    <property type="entry name" value="RT_LTR"/>
    <property type="match status" value="1"/>
</dbReference>
<sequence length="362" mass="42432">NLPNFNQTVEDEKKRIKILEERCLQTGGPGVWELLGPVLTKYVDTFREKDEYATHVDPKVIEPVKIVLKEGVDESKISWNVKAQKKRKYSQEELEIIRKMRDDLLKNRIIFSGNTDWRSPCVVIEKKDGTKKIAIDYRMLNTFLLPLREPLPDTKQMLQKISMYKYYITMDIKSAYWQILVHEDSRKYTATEFADFGTYCWKGMPFGIQTAPAYLIRAMNKILGHLPFVIVYMDDIVIMLNSKEEACEKLTRTLECLKKARLKIKPSKCEFLVQKTIILNCEVSHGKIGKNVLKIGNVDKFEVPKDKQSLQRFLGFMNYFRSFILDFAKITSPLYERVGNKDFEWTPECQKAIETLKREIKR</sequence>
<dbReference type="Proteomes" id="UP000789508">
    <property type="component" value="Unassembled WGS sequence"/>
</dbReference>
<dbReference type="InterPro" id="IPR043502">
    <property type="entry name" value="DNA/RNA_pol_sf"/>
</dbReference>
<dbReference type="InterPro" id="IPR043128">
    <property type="entry name" value="Rev_trsase/Diguanyl_cyclase"/>
</dbReference>
<dbReference type="InterPro" id="IPR051320">
    <property type="entry name" value="Viral_Replic_Matur_Polypro"/>
</dbReference>
<dbReference type="InterPro" id="IPR000477">
    <property type="entry name" value="RT_dom"/>
</dbReference>
<feature type="domain" description="Reverse transcriptase" evidence="1">
    <location>
        <begin position="124"/>
        <end position="283"/>
    </location>
</feature>
<dbReference type="OrthoDB" id="2283961at2759"/>
<dbReference type="SUPFAM" id="SSF56672">
    <property type="entry name" value="DNA/RNA polymerases"/>
    <property type="match status" value="1"/>
</dbReference>
<name>A0A9N9NQW2_9GLOM</name>
<accession>A0A9N9NQW2</accession>
<dbReference type="PANTHER" id="PTHR33064:SF37">
    <property type="entry name" value="RIBONUCLEASE H"/>
    <property type="match status" value="1"/>
</dbReference>
<feature type="non-terminal residue" evidence="2">
    <location>
        <position position="1"/>
    </location>
</feature>
<protein>
    <submittedName>
        <fullName evidence="2">5746_t:CDS:1</fullName>
    </submittedName>
</protein>
<dbReference type="AlphaFoldDB" id="A0A9N9NQW2"/>
<organism evidence="2 3">
    <name type="scientific">Ambispora leptoticha</name>
    <dbReference type="NCBI Taxonomy" id="144679"/>
    <lineage>
        <taxon>Eukaryota</taxon>
        <taxon>Fungi</taxon>
        <taxon>Fungi incertae sedis</taxon>
        <taxon>Mucoromycota</taxon>
        <taxon>Glomeromycotina</taxon>
        <taxon>Glomeromycetes</taxon>
        <taxon>Archaeosporales</taxon>
        <taxon>Ambisporaceae</taxon>
        <taxon>Ambispora</taxon>
    </lineage>
</organism>
<evidence type="ECO:0000313" key="3">
    <source>
        <dbReference type="Proteomes" id="UP000789508"/>
    </source>
</evidence>
<gene>
    <name evidence="2" type="ORF">ALEPTO_LOCUS13254</name>
</gene>